<dbReference type="Proteomes" id="UP000077098">
    <property type="component" value="Unassembled WGS sequence"/>
</dbReference>
<evidence type="ECO:0000313" key="2">
    <source>
        <dbReference type="Proteomes" id="UP000077098"/>
    </source>
</evidence>
<name>A0A176WVZ9_AGRTU</name>
<dbReference type="EMBL" id="LXPS01000039">
    <property type="protein sequence ID" value="OAE37572.1"/>
    <property type="molecule type" value="Genomic_DNA"/>
</dbReference>
<reference evidence="1 2" key="1">
    <citation type="submission" date="2016-05" db="EMBL/GenBank/DDBJ databases">
        <authorList>
            <person name="Lavstsen T."/>
            <person name="Jespersen J.S."/>
        </authorList>
    </citation>
    <scope>NUCLEOTIDE SEQUENCE [LARGE SCALE GENOMIC DNA]</scope>
    <source>
        <strain evidence="1 2">KCJ1736</strain>
    </source>
</reference>
<gene>
    <name evidence="1" type="ORF">A7J57_08295</name>
</gene>
<dbReference type="AlphaFoldDB" id="A0A176WVZ9"/>
<protein>
    <submittedName>
        <fullName evidence="1">Uncharacterized protein</fullName>
    </submittedName>
</protein>
<sequence>MNTNTAARAITDISMVDDLDPKMIDVVIDGKPEKIMNADFIITLARDNETNGGRALWREYRKMLAYHRNSPGERPGEKLRTAALMDALRKLDHPLAHSPQVRFW</sequence>
<comment type="caution">
    <text evidence="1">The sequence shown here is derived from an EMBL/GenBank/DDBJ whole genome shotgun (WGS) entry which is preliminary data.</text>
</comment>
<dbReference type="RefSeq" id="WP_063951253.1">
    <property type="nucleotide sequence ID" value="NZ_LXPS01000039.1"/>
</dbReference>
<accession>A0A176WVZ9</accession>
<evidence type="ECO:0000313" key="1">
    <source>
        <dbReference type="EMBL" id="OAE37572.1"/>
    </source>
</evidence>
<organism evidence="1 2">
    <name type="scientific">Agrobacterium tumefaciens</name>
    <dbReference type="NCBI Taxonomy" id="358"/>
    <lineage>
        <taxon>Bacteria</taxon>
        <taxon>Pseudomonadati</taxon>
        <taxon>Pseudomonadota</taxon>
        <taxon>Alphaproteobacteria</taxon>
        <taxon>Hyphomicrobiales</taxon>
        <taxon>Rhizobiaceae</taxon>
        <taxon>Rhizobium/Agrobacterium group</taxon>
        <taxon>Agrobacterium</taxon>
        <taxon>Agrobacterium tumefaciens complex</taxon>
    </lineage>
</organism>
<proteinExistence type="predicted"/>